<dbReference type="SUPFAM" id="SSF48726">
    <property type="entry name" value="Immunoglobulin"/>
    <property type="match status" value="1"/>
</dbReference>
<comment type="caution">
    <text evidence="3">The sequence shown here is derived from an EMBL/GenBank/DDBJ whole genome shotgun (WGS) entry which is preliminary data.</text>
</comment>
<sequence length="161" mass="17161">MTSNKDVNIIRCALIVAVLMLKHCCLAVEECVTSDYCTSSTFSGYCAIHGKCKCVVGLSANSDGNACELKAPTITGVTENQELVKQQSYSLVCKPFLEGPSYTFRWFKDSGTIPIATSDTYSISSAKDTDGGTYKCSVTLNALAHASPVGSVEIHLKISGK</sequence>
<dbReference type="Proteomes" id="UP001497497">
    <property type="component" value="Unassembled WGS sequence"/>
</dbReference>
<keyword evidence="1" id="KW-0732">Signal</keyword>
<dbReference type="EMBL" id="CAXITT010000092">
    <property type="protein sequence ID" value="CAL1531543.1"/>
    <property type="molecule type" value="Genomic_DNA"/>
</dbReference>
<evidence type="ECO:0000256" key="1">
    <source>
        <dbReference type="SAM" id="SignalP"/>
    </source>
</evidence>
<dbReference type="AlphaFoldDB" id="A0AAV2HCP4"/>
<protein>
    <recommendedName>
        <fullName evidence="2">Ig-like domain-containing protein</fullName>
    </recommendedName>
</protein>
<name>A0AAV2HCP4_LYMST</name>
<gene>
    <name evidence="3" type="ORF">GSLYS_00005638001</name>
</gene>
<feature type="domain" description="Ig-like" evidence="2">
    <location>
        <begin position="72"/>
        <end position="155"/>
    </location>
</feature>
<evidence type="ECO:0000313" key="4">
    <source>
        <dbReference type="Proteomes" id="UP001497497"/>
    </source>
</evidence>
<accession>A0AAV2HCP4</accession>
<evidence type="ECO:0000259" key="2">
    <source>
        <dbReference type="PROSITE" id="PS50835"/>
    </source>
</evidence>
<dbReference type="InterPro" id="IPR036179">
    <property type="entry name" value="Ig-like_dom_sf"/>
</dbReference>
<dbReference type="PROSITE" id="PS50835">
    <property type="entry name" value="IG_LIKE"/>
    <property type="match status" value="1"/>
</dbReference>
<reference evidence="3 4" key="1">
    <citation type="submission" date="2024-04" db="EMBL/GenBank/DDBJ databases">
        <authorList>
            <consortium name="Genoscope - CEA"/>
            <person name="William W."/>
        </authorList>
    </citation>
    <scope>NUCLEOTIDE SEQUENCE [LARGE SCALE GENOMIC DNA]</scope>
</reference>
<dbReference type="InterPro" id="IPR013783">
    <property type="entry name" value="Ig-like_fold"/>
</dbReference>
<keyword evidence="4" id="KW-1185">Reference proteome</keyword>
<proteinExistence type="predicted"/>
<organism evidence="3 4">
    <name type="scientific">Lymnaea stagnalis</name>
    <name type="common">Great pond snail</name>
    <name type="synonym">Helix stagnalis</name>
    <dbReference type="NCBI Taxonomy" id="6523"/>
    <lineage>
        <taxon>Eukaryota</taxon>
        <taxon>Metazoa</taxon>
        <taxon>Spiralia</taxon>
        <taxon>Lophotrochozoa</taxon>
        <taxon>Mollusca</taxon>
        <taxon>Gastropoda</taxon>
        <taxon>Heterobranchia</taxon>
        <taxon>Euthyneura</taxon>
        <taxon>Panpulmonata</taxon>
        <taxon>Hygrophila</taxon>
        <taxon>Lymnaeoidea</taxon>
        <taxon>Lymnaeidae</taxon>
        <taxon>Lymnaea</taxon>
    </lineage>
</organism>
<evidence type="ECO:0000313" key="3">
    <source>
        <dbReference type="EMBL" id="CAL1531543.1"/>
    </source>
</evidence>
<dbReference type="Pfam" id="PF13895">
    <property type="entry name" value="Ig_2"/>
    <property type="match status" value="1"/>
</dbReference>
<feature type="signal peptide" evidence="1">
    <location>
        <begin position="1"/>
        <end position="27"/>
    </location>
</feature>
<dbReference type="InterPro" id="IPR007110">
    <property type="entry name" value="Ig-like_dom"/>
</dbReference>
<dbReference type="Gene3D" id="2.60.40.10">
    <property type="entry name" value="Immunoglobulins"/>
    <property type="match status" value="1"/>
</dbReference>
<feature type="chain" id="PRO_5043348624" description="Ig-like domain-containing protein" evidence="1">
    <location>
        <begin position="28"/>
        <end position="161"/>
    </location>
</feature>